<accession>H0XL16</accession>
<evidence type="ECO:0000256" key="2">
    <source>
        <dbReference type="ARBA" id="ARBA00022679"/>
    </source>
</evidence>
<dbReference type="GO" id="GO:0006784">
    <property type="term" value="P:heme A biosynthetic process"/>
    <property type="evidence" value="ECO:0007669"/>
    <property type="project" value="TreeGrafter"/>
</dbReference>
<dbReference type="InterPro" id="IPR000537">
    <property type="entry name" value="UbiA_prenyltransferase"/>
</dbReference>
<dbReference type="Proteomes" id="UP000005225">
    <property type="component" value="Unassembled WGS sequence"/>
</dbReference>
<comment type="subcellular location">
    <subcellularLocation>
        <location evidence="1">Membrane</location>
        <topology evidence="1">Multi-pass membrane protein</topology>
    </subcellularLocation>
</comment>
<dbReference type="Gene3D" id="1.10.357.140">
    <property type="entry name" value="UbiA prenyltransferase"/>
    <property type="match status" value="1"/>
</dbReference>
<dbReference type="PANTHER" id="PTHR43448">
    <property type="entry name" value="PROTOHEME IX FARNESYLTRANSFERASE, MITOCHONDRIAL"/>
    <property type="match status" value="1"/>
</dbReference>
<keyword evidence="4" id="KW-1133">Transmembrane helix</keyword>
<evidence type="ECO:0000256" key="1">
    <source>
        <dbReference type="ARBA" id="ARBA00004141"/>
    </source>
</evidence>
<dbReference type="CDD" id="cd13957">
    <property type="entry name" value="PT_UbiA_Cox10"/>
    <property type="match status" value="1"/>
</dbReference>
<evidence type="ECO:0000256" key="7">
    <source>
        <dbReference type="ARBA" id="ARBA00030253"/>
    </source>
</evidence>
<dbReference type="Pfam" id="PF01040">
    <property type="entry name" value="UbiA"/>
    <property type="match status" value="1"/>
</dbReference>
<protein>
    <recommendedName>
        <fullName evidence="7">Heme O synthase</fullName>
    </recommendedName>
</protein>
<evidence type="ECO:0000256" key="8">
    <source>
        <dbReference type="SAM" id="MobiDB-lite"/>
    </source>
</evidence>
<keyword evidence="6" id="KW-0472">Membrane</keyword>
<reference evidence="9" key="3">
    <citation type="submission" date="2025-09" db="UniProtKB">
        <authorList>
            <consortium name="Ensembl"/>
        </authorList>
    </citation>
    <scope>IDENTIFICATION</scope>
</reference>
<evidence type="ECO:0000256" key="3">
    <source>
        <dbReference type="ARBA" id="ARBA00022692"/>
    </source>
</evidence>
<dbReference type="EMBL" id="AAQR03002599">
    <property type="status" value="NOT_ANNOTATED_CDS"/>
    <property type="molecule type" value="Genomic_DNA"/>
</dbReference>
<dbReference type="InterPro" id="IPR006369">
    <property type="entry name" value="Protohaem_IX_farnesylTrfase"/>
</dbReference>
<dbReference type="eggNOG" id="KOG1380">
    <property type="taxonomic scope" value="Eukaryota"/>
</dbReference>
<dbReference type="Ensembl" id="ENSOGAT00000030776.1">
    <property type="protein sequence ID" value="ENSOGAP00000016806.1"/>
    <property type="gene ID" value="ENSOGAG00000029194.1"/>
</dbReference>
<dbReference type="InterPro" id="IPR044878">
    <property type="entry name" value="UbiA_sf"/>
</dbReference>
<dbReference type="GO" id="GO:0016020">
    <property type="term" value="C:membrane"/>
    <property type="evidence" value="ECO:0007669"/>
    <property type="project" value="UniProtKB-SubCell"/>
</dbReference>
<evidence type="ECO:0000256" key="4">
    <source>
        <dbReference type="ARBA" id="ARBA00022989"/>
    </source>
</evidence>
<evidence type="ECO:0000256" key="6">
    <source>
        <dbReference type="ARBA" id="ARBA00023136"/>
    </source>
</evidence>
<feature type="region of interest" description="Disordered" evidence="8">
    <location>
        <begin position="84"/>
        <end position="105"/>
    </location>
</feature>
<dbReference type="HOGENOM" id="CLU_029631_2_2_1"/>
<name>H0XL16_OTOGA</name>
<reference evidence="9" key="2">
    <citation type="submission" date="2025-08" db="UniProtKB">
        <authorList>
            <consortium name="Ensembl"/>
        </authorList>
    </citation>
    <scope>IDENTIFICATION</scope>
</reference>
<evidence type="ECO:0000256" key="5">
    <source>
        <dbReference type="ARBA" id="ARBA00023133"/>
    </source>
</evidence>
<dbReference type="AlphaFoldDB" id="H0XL16"/>
<dbReference type="GO" id="GO:0008495">
    <property type="term" value="F:protoheme IX farnesyltransferase activity"/>
    <property type="evidence" value="ECO:0007669"/>
    <property type="project" value="InterPro"/>
</dbReference>
<sequence>LSRKASDQWITFQHFNFLVCHTTEQKLNQQVKPKPDPLASSSLEKTFQSVLLTPNSPDEPPVYLSRKPREKELLEPESASIIEGSVNVGKETKEEKQRKEKKLHAEDSPGVLAHSIYKVRLPAGVESPILALAPEPFDWPCFLLTSVGTGLASCAANSHQPFDELIDSDMTRTKNRPLGGGQVSAASPLLAVSFAACWAVPGVGPFCPGPLPGALGDFNILLYTCCYTPLKRVSIANWVGAVVRAIPLVLGWTADPGLDAGPCLPGGILYSWQFPHFNALSWDLREDYSRGWAATARGGSPTRRWRCAAAGRVAMSAAVQTLDLTTWTFAVVALRINLYISYLGCGFYADADRSSSGHLLCSPRHLPRLLTLTRKRGAGLTARPPAEGRRADRQA</sequence>
<evidence type="ECO:0000313" key="10">
    <source>
        <dbReference type="Proteomes" id="UP000005225"/>
    </source>
</evidence>
<dbReference type="GO" id="GO:0005739">
    <property type="term" value="C:mitochondrion"/>
    <property type="evidence" value="ECO:0007669"/>
    <property type="project" value="TreeGrafter"/>
</dbReference>
<proteinExistence type="predicted"/>
<keyword evidence="2" id="KW-0808">Transferase</keyword>
<keyword evidence="10" id="KW-1185">Reference proteome</keyword>
<evidence type="ECO:0000313" key="9">
    <source>
        <dbReference type="Ensembl" id="ENSOGAP00000016806.1"/>
    </source>
</evidence>
<organism evidence="9 10">
    <name type="scientific">Otolemur garnettii</name>
    <name type="common">Small-eared galago</name>
    <name type="synonym">Garnett's greater bushbaby</name>
    <dbReference type="NCBI Taxonomy" id="30611"/>
    <lineage>
        <taxon>Eukaryota</taxon>
        <taxon>Metazoa</taxon>
        <taxon>Chordata</taxon>
        <taxon>Craniata</taxon>
        <taxon>Vertebrata</taxon>
        <taxon>Euteleostomi</taxon>
        <taxon>Mammalia</taxon>
        <taxon>Eutheria</taxon>
        <taxon>Euarchontoglires</taxon>
        <taxon>Primates</taxon>
        <taxon>Strepsirrhini</taxon>
        <taxon>Lorisiformes</taxon>
        <taxon>Galagidae</taxon>
        <taxon>Otolemur</taxon>
    </lineage>
</organism>
<keyword evidence="5" id="KW-0350">Heme biosynthesis</keyword>
<feature type="compositionally biased region" description="Basic and acidic residues" evidence="8">
    <location>
        <begin position="90"/>
        <end position="105"/>
    </location>
</feature>
<dbReference type="InParanoid" id="H0XL16"/>
<dbReference type="PANTHER" id="PTHR43448:SF2">
    <property type="entry name" value="PROTOHEME IX FARNESYLTRANSFERASE, MITOCHONDRIAL"/>
    <property type="match status" value="1"/>
</dbReference>
<keyword evidence="3" id="KW-0812">Transmembrane</keyword>
<dbReference type="STRING" id="30611.ENSOGAP00000016806"/>
<dbReference type="GeneTree" id="ENSGT00940000153771"/>
<reference evidence="10" key="1">
    <citation type="submission" date="2011-03" db="EMBL/GenBank/DDBJ databases">
        <title>Version 3 of the genome sequence of Otolemur garnettii (Bushbaby).</title>
        <authorList>
            <consortium name="The Broad Institute Genome Sequencing Platform"/>
            <person name="Di Palma F."/>
            <person name="Johnson J."/>
            <person name="Lander E.S."/>
            <person name="Lindblad-Toh K."/>
            <person name="Jaffe D.B."/>
            <person name="Gnerre S."/>
            <person name="MacCallum I."/>
            <person name="Przybylski D."/>
            <person name="Ribeiro F.J."/>
            <person name="Burton J.N."/>
            <person name="Walker B.J."/>
            <person name="Sharpe T."/>
            <person name="Hall G."/>
        </authorList>
    </citation>
    <scope>NUCLEOTIDE SEQUENCE [LARGE SCALE GENOMIC DNA]</scope>
</reference>